<proteinExistence type="predicted"/>
<reference evidence="3" key="1">
    <citation type="submission" date="2016-10" db="EMBL/GenBank/DDBJ databases">
        <authorList>
            <person name="Varghese N."/>
            <person name="Submissions S."/>
        </authorList>
    </citation>
    <scope>NUCLEOTIDE SEQUENCE [LARGE SCALE GENOMIC DNA]</scope>
    <source>
        <strain evidence="3">DSM 23676</strain>
    </source>
</reference>
<dbReference type="EMBL" id="LT629766">
    <property type="protein sequence ID" value="SDR97819.1"/>
    <property type="molecule type" value="Genomic_DNA"/>
</dbReference>
<feature type="compositionally biased region" description="Polar residues" evidence="1">
    <location>
        <begin position="30"/>
        <end position="42"/>
    </location>
</feature>
<keyword evidence="3" id="KW-1185">Reference proteome</keyword>
<evidence type="ECO:0000313" key="3">
    <source>
        <dbReference type="Proteomes" id="UP000199597"/>
    </source>
</evidence>
<dbReference type="AlphaFoldDB" id="A0A1H1NHM7"/>
<dbReference type="Proteomes" id="UP000199597">
    <property type="component" value="Chromosome I"/>
</dbReference>
<sequence>MTTRRELRLQREAAERAAREQADAARYQVPDTQAKGTPTPSAYASGVSKATGDQAVPGAPAPVPETQAPEAQAASRRRTGMPSTGRPGYGGGASAPEDTATSADLRGFHLILLDDAVEVSDVLALIHNKLPDLRPALDEHGQMRLSRHSRLSSGVTLDPADAAALEVPEWARHAIVIDCPRDRQPTPPPDWFADSDGLHEAFPNGMPDREEERMLSLMLSVASRLHTGVRLADESGLPTRVIIPDPEAKVDLYIYSSYWMEPPVALDFVRRHAPHAFQQALPTPDEDVLAQASIDDPLFDPSAPVVLDGYALLVPLGEIDETAGSLEIRVMEAEWVPPIIAAHTDAPQIEYHVHWMDTESKRYQPNQRRRFRRMRSQVARLTDAIGAELLVGSAGIGLDENGFLVTSRQLRS</sequence>
<evidence type="ECO:0000313" key="2">
    <source>
        <dbReference type="EMBL" id="SDR97819.1"/>
    </source>
</evidence>
<evidence type="ECO:0000256" key="1">
    <source>
        <dbReference type="SAM" id="MobiDB-lite"/>
    </source>
</evidence>
<feature type="compositionally biased region" description="Basic and acidic residues" evidence="1">
    <location>
        <begin position="1"/>
        <end position="23"/>
    </location>
</feature>
<organism evidence="2 3">
    <name type="scientific">Brevibacterium siliguriense</name>
    <dbReference type="NCBI Taxonomy" id="1136497"/>
    <lineage>
        <taxon>Bacteria</taxon>
        <taxon>Bacillati</taxon>
        <taxon>Actinomycetota</taxon>
        <taxon>Actinomycetes</taxon>
        <taxon>Micrococcales</taxon>
        <taxon>Brevibacteriaceae</taxon>
        <taxon>Brevibacterium</taxon>
    </lineage>
</organism>
<accession>A0A1H1NHM7</accession>
<dbReference type="RefSeq" id="WP_231939571.1">
    <property type="nucleotide sequence ID" value="NZ_LT629766.1"/>
</dbReference>
<protein>
    <submittedName>
        <fullName evidence="2">Uncharacterized protein</fullName>
    </submittedName>
</protein>
<feature type="region of interest" description="Disordered" evidence="1">
    <location>
        <begin position="1"/>
        <end position="100"/>
    </location>
</feature>
<name>A0A1H1NHM7_9MICO</name>
<gene>
    <name evidence="2" type="ORF">SAMN04489752_0720</name>
</gene>
<dbReference type="STRING" id="1136497.SAMN04489752_0720"/>